<dbReference type="PANTHER" id="PTHR43827">
    <property type="entry name" value="2,5-DIKETO-D-GLUCONIC ACID REDUCTASE"/>
    <property type="match status" value="1"/>
</dbReference>
<evidence type="ECO:0000256" key="3">
    <source>
        <dbReference type="ARBA" id="ARBA00023002"/>
    </source>
</evidence>
<dbReference type="HOGENOM" id="CLU_023205_0_1_9"/>
<gene>
    <name evidence="8" type="ORF">C812_01792</name>
</gene>
<keyword evidence="2" id="KW-0521">NADP</keyword>
<dbReference type="PROSITE" id="PS00062">
    <property type="entry name" value="ALDOKETO_REDUCTASE_2"/>
    <property type="match status" value="1"/>
</dbReference>
<comment type="caution">
    <text evidence="8">The sequence shown here is derived from an EMBL/GenBank/DDBJ whole genome shotgun (WGS) entry which is preliminary data.</text>
</comment>
<accession>R9LE95</accession>
<dbReference type="CDD" id="cd19157">
    <property type="entry name" value="AKR_AKR5G1-3"/>
    <property type="match status" value="1"/>
</dbReference>
<dbReference type="InterPro" id="IPR023210">
    <property type="entry name" value="NADP_OxRdtase_dom"/>
</dbReference>
<dbReference type="GO" id="GO:0016616">
    <property type="term" value="F:oxidoreductase activity, acting on the CH-OH group of donors, NAD or NADP as acceptor"/>
    <property type="evidence" value="ECO:0007669"/>
    <property type="project" value="UniProtKB-ARBA"/>
</dbReference>
<protein>
    <recommendedName>
        <fullName evidence="7">NADP-dependent oxidoreductase domain-containing protein</fullName>
    </recommendedName>
</protein>
<dbReference type="InterPro" id="IPR020471">
    <property type="entry name" value="AKR"/>
</dbReference>
<organism evidence="8 9">
    <name type="scientific">Paenibacillus barengoltzii G22</name>
    <dbReference type="NCBI Taxonomy" id="1235795"/>
    <lineage>
        <taxon>Bacteria</taxon>
        <taxon>Bacillati</taxon>
        <taxon>Bacillota</taxon>
        <taxon>Bacilli</taxon>
        <taxon>Bacillales</taxon>
        <taxon>Paenibacillaceae</taxon>
        <taxon>Paenibacillus</taxon>
    </lineage>
</organism>
<dbReference type="InterPro" id="IPR044500">
    <property type="entry name" value="AKR5G"/>
</dbReference>
<dbReference type="AlphaFoldDB" id="R9LE95"/>
<dbReference type="STRING" id="1235795.C812_01792"/>
<dbReference type="Gene3D" id="3.20.20.100">
    <property type="entry name" value="NADP-dependent oxidoreductase domain"/>
    <property type="match status" value="1"/>
</dbReference>
<reference evidence="8 9" key="1">
    <citation type="submission" date="2013-04" db="EMBL/GenBank/DDBJ databases">
        <title>The Genome Sequence of Paenibacillus barengoltzii G22.</title>
        <authorList>
            <consortium name="The Broad Institute Genomics Platform"/>
            <consortium name="The Broad Institute Genome Sequencing Center for Infectious Disease"/>
            <person name="Earl A."/>
            <person name="Xavier R."/>
            <person name="Elson C."/>
            <person name="Duck W."/>
            <person name="Walker B."/>
            <person name="Young S."/>
            <person name="Zeng Q."/>
            <person name="Gargeya S."/>
            <person name="Fitzgerald M."/>
            <person name="Haas B."/>
            <person name="Abouelleil A."/>
            <person name="Allen A.W."/>
            <person name="Alvarado L."/>
            <person name="Arachchi H.M."/>
            <person name="Berlin A.M."/>
            <person name="Chapman S.B."/>
            <person name="Gainer-Dewar J."/>
            <person name="Goldberg J."/>
            <person name="Griggs A."/>
            <person name="Gujja S."/>
            <person name="Hansen M."/>
            <person name="Howarth C."/>
            <person name="Imamovic A."/>
            <person name="Ireland A."/>
            <person name="Larimer J."/>
            <person name="McCowan C."/>
            <person name="Murphy C."/>
            <person name="Pearson M."/>
            <person name="Poon T.W."/>
            <person name="Priest M."/>
            <person name="Roberts A."/>
            <person name="Saif S."/>
            <person name="Shea T."/>
            <person name="Sisk P."/>
            <person name="Sykes S."/>
            <person name="Wortman J."/>
            <person name="Nusbaum C."/>
            <person name="Birren B."/>
        </authorList>
    </citation>
    <scope>NUCLEOTIDE SEQUENCE [LARGE SCALE GENOMIC DNA]</scope>
    <source>
        <strain evidence="8 9">G22</strain>
    </source>
</reference>
<dbReference type="Proteomes" id="UP000019598">
    <property type="component" value="Unassembled WGS sequence"/>
</dbReference>
<feature type="binding site" evidence="5">
    <location>
        <position position="119"/>
    </location>
    <ligand>
        <name>substrate</name>
    </ligand>
</feature>
<name>R9LE95_9BACL</name>
<evidence type="ECO:0000256" key="6">
    <source>
        <dbReference type="PIRSR" id="PIRSR000097-3"/>
    </source>
</evidence>
<dbReference type="InterPro" id="IPR036812">
    <property type="entry name" value="NAD(P)_OxRdtase_dom_sf"/>
</dbReference>
<keyword evidence="3" id="KW-0560">Oxidoreductase</keyword>
<dbReference type="SUPFAM" id="SSF51430">
    <property type="entry name" value="NAD(P)-linked oxidoreductase"/>
    <property type="match status" value="1"/>
</dbReference>
<evidence type="ECO:0000256" key="1">
    <source>
        <dbReference type="ARBA" id="ARBA00007905"/>
    </source>
</evidence>
<evidence type="ECO:0000256" key="4">
    <source>
        <dbReference type="PIRSR" id="PIRSR000097-1"/>
    </source>
</evidence>
<feature type="active site" description="Proton donor" evidence="4">
    <location>
        <position position="57"/>
    </location>
</feature>
<dbReference type="EMBL" id="ASSZ01000015">
    <property type="protein sequence ID" value="EOS56863.1"/>
    <property type="molecule type" value="Genomic_DNA"/>
</dbReference>
<dbReference type="PRINTS" id="PR00069">
    <property type="entry name" value="ALDKETRDTASE"/>
</dbReference>
<dbReference type="PIRSF" id="PIRSF000097">
    <property type="entry name" value="AKR"/>
    <property type="match status" value="1"/>
</dbReference>
<evidence type="ECO:0000313" key="8">
    <source>
        <dbReference type="EMBL" id="EOS56863.1"/>
    </source>
</evidence>
<evidence type="ECO:0000256" key="5">
    <source>
        <dbReference type="PIRSR" id="PIRSR000097-2"/>
    </source>
</evidence>
<dbReference type="InterPro" id="IPR018170">
    <property type="entry name" value="Aldo/ket_reductase_CS"/>
</dbReference>
<dbReference type="PATRIC" id="fig|1235795.3.peg.1756"/>
<evidence type="ECO:0000313" key="9">
    <source>
        <dbReference type="Proteomes" id="UP000019598"/>
    </source>
</evidence>
<proteinExistence type="inferred from homology"/>
<evidence type="ECO:0000256" key="2">
    <source>
        <dbReference type="ARBA" id="ARBA00022857"/>
    </source>
</evidence>
<dbReference type="PANTHER" id="PTHR43827:SF3">
    <property type="entry name" value="NADP-DEPENDENT OXIDOREDUCTASE DOMAIN-CONTAINING PROTEIN"/>
    <property type="match status" value="1"/>
</dbReference>
<feature type="domain" description="NADP-dependent oxidoreductase" evidence="7">
    <location>
        <begin position="30"/>
        <end position="269"/>
    </location>
</feature>
<feature type="site" description="Lowers pKa of active site Tyr" evidence="6">
    <location>
        <position position="86"/>
    </location>
</feature>
<comment type="similarity">
    <text evidence="1">Belongs to the aldo/keto reductase family.</text>
</comment>
<evidence type="ECO:0000259" key="7">
    <source>
        <dbReference type="Pfam" id="PF00248"/>
    </source>
</evidence>
<dbReference type="Pfam" id="PF00248">
    <property type="entry name" value="Aldo_ket_red"/>
    <property type="match status" value="1"/>
</dbReference>
<dbReference type="FunFam" id="3.20.20.100:FF:000015">
    <property type="entry name" value="Oxidoreductase, aldo/keto reductase family"/>
    <property type="match status" value="1"/>
</dbReference>
<sequence>MSKLPNHLQDYVILNNGVQMPWLGLGVFKAKEGEEVVQAVKAAIRAGYRSIDTASAYRNEEGVCQGVREALQENGLQREDVFITSKVWNSDQGFETTLKSFDDSLKRLGLDYLDLFLVHWPVKGKYKETYRALEKVYAEGKVRAIGVSNFQIHHLEDLLSDAKVVPAVNQVEFHPYLTQKELLRYCTEKGIQLEAWSPLGQGHLLEHELLKGIASKYGKTVAQVILRWDVQLGVVTIPKSIREARIIENADIFDFELSAEEMQAIDGLNRNQRFGSDPDKNIPK</sequence>